<dbReference type="InterPro" id="IPR015943">
    <property type="entry name" value="WD40/YVTN_repeat-like_dom_sf"/>
</dbReference>
<dbReference type="AlphaFoldDB" id="A0A4Q5M2A6"/>
<organism evidence="5 6">
    <name type="scientific">Emticicia agri</name>
    <dbReference type="NCBI Taxonomy" id="2492393"/>
    <lineage>
        <taxon>Bacteria</taxon>
        <taxon>Pseudomonadati</taxon>
        <taxon>Bacteroidota</taxon>
        <taxon>Cytophagia</taxon>
        <taxon>Cytophagales</taxon>
        <taxon>Leadbetterellaceae</taxon>
        <taxon>Emticicia</taxon>
    </lineage>
</organism>
<keyword evidence="1" id="KW-0472">Membrane</keyword>
<evidence type="ECO:0000259" key="4">
    <source>
        <dbReference type="Pfam" id="PF07495"/>
    </source>
</evidence>
<dbReference type="InterPro" id="IPR050640">
    <property type="entry name" value="Bact_2-comp_sensor_kinase"/>
</dbReference>
<keyword evidence="1" id="KW-1133">Transmembrane helix</keyword>
<dbReference type="RefSeq" id="WP_130020110.1">
    <property type="nucleotide sequence ID" value="NZ_SEWF01000007.1"/>
</dbReference>
<dbReference type="InterPro" id="IPR011123">
    <property type="entry name" value="Y_Y_Y"/>
</dbReference>
<comment type="caution">
    <text evidence="5">The sequence shown here is derived from an EMBL/GenBank/DDBJ whole genome shotgun (WGS) entry which is preliminary data.</text>
</comment>
<feature type="chain" id="PRO_5020453196" description="Histidine kinase" evidence="2">
    <location>
        <begin position="22"/>
        <end position="1007"/>
    </location>
</feature>
<dbReference type="InterPro" id="IPR010559">
    <property type="entry name" value="Sig_transdc_His_kin_internal"/>
</dbReference>
<dbReference type="GO" id="GO:0016020">
    <property type="term" value="C:membrane"/>
    <property type="evidence" value="ECO:0007669"/>
    <property type="project" value="InterPro"/>
</dbReference>
<dbReference type="SUPFAM" id="SSF63829">
    <property type="entry name" value="Calcium-dependent phosphotriesterase"/>
    <property type="match status" value="2"/>
</dbReference>
<evidence type="ECO:0000256" key="2">
    <source>
        <dbReference type="SAM" id="SignalP"/>
    </source>
</evidence>
<dbReference type="Gene3D" id="2.60.40.10">
    <property type="entry name" value="Immunoglobulins"/>
    <property type="match status" value="1"/>
</dbReference>
<dbReference type="Pfam" id="PF07494">
    <property type="entry name" value="Reg_prop"/>
    <property type="match status" value="2"/>
</dbReference>
<evidence type="ECO:0000313" key="6">
    <source>
        <dbReference type="Proteomes" id="UP000293162"/>
    </source>
</evidence>
<keyword evidence="2" id="KW-0732">Signal</keyword>
<accession>A0A4Q5M2A6</accession>
<feature type="domain" description="Two component regulator three Y" evidence="4">
    <location>
        <begin position="717"/>
        <end position="763"/>
    </location>
</feature>
<feature type="domain" description="Signal transduction histidine kinase internal region" evidence="3">
    <location>
        <begin position="828"/>
        <end position="904"/>
    </location>
</feature>
<name>A0A4Q5M2A6_9BACT</name>
<dbReference type="PANTHER" id="PTHR34220">
    <property type="entry name" value="SENSOR HISTIDINE KINASE YPDA"/>
    <property type="match status" value="1"/>
</dbReference>
<keyword evidence="1" id="KW-0812">Transmembrane</keyword>
<keyword evidence="6" id="KW-1185">Reference proteome</keyword>
<feature type="signal peptide" evidence="2">
    <location>
        <begin position="1"/>
        <end position="21"/>
    </location>
</feature>
<dbReference type="Proteomes" id="UP000293162">
    <property type="component" value="Unassembled WGS sequence"/>
</dbReference>
<dbReference type="Pfam" id="PF07495">
    <property type="entry name" value="Y_Y_Y"/>
    <property type="match status" value="1"/>
</dbReference>
<sequence length="1007" mass="116809">MLQKTCCIVFTVLIFCVASFAQKKVSFVFSHLNESTGMPSNSVYSSLQDRDGFIWLGTTDGLLRFDGSHFNVFKSNYKTHNSLAHNYVIDLFEDSDGIIWAATAYGFCYFDKKKLEFVSFLEDDLGKFGRCTSIACDDSGNVWVSGENFICSYSKKTKKFTRYKHQSGVPGTVSSNETSVSSIAKDPVNGSVWVSTVKGLNYYDAKKKQFFNYLNNPEKIPVFDDEWKGAIKIIGKKLYCYGMKLKKLIIYNLETKQIERTITSEAWQGLKVLLTMMIDKNQNIWISFYDSAYYIDSSGVPKEIEYDSNKKTSIGGRYFSTIWQTDDGTIWMGTAAKGISYTNPDKIFYKVYSVPFIDTLTLVKREYESFNSFAEAEDKTWWLGTWSSKLIHFDPVKKTTEIFSIPVTKTPGRVKYIHSVCDSKNVVYVAAQEGVFYLDKRTRKVSALPLPPKIDLKSTGTMAIQLIGDYLWVRTDAATIFSYHISQKKWKEYYLPHNVQKGFYTTRFFLELDRKGELWVNLFPEGLAKFSEKKQAFVVEKISNHHPFEEWFYQFRKDSLNNFWIPSLGFGLVKYDTQKKRYQNWREADGLISDNCVAVCPDEFGQIWTCSLNKFSIFNPINNQFQNFKIPYNEGEIDYRNFMFPLKNKHILALQKGYLIEFMPEKVASEVPKSPALISSLQTPDSTFFINSETKKIALNATQSNFSINYSVLTPYQEQYKYYYMLEGYDENWVAADNKTTANYTKIPGGEYEFKVKTVVNNKSIEGKSLIIEVDTFFYKTKWFLCLILLMIVGLGFAFYRYNVQKTAEVHHLQIQTTRLQKDKTEIQYQNLINHLNPHFLFNSLTSLNSLIATNPKQASKFLKRLSLIYRYILQNKEKELVSLEEEIAFVQNYIDLQKSRFEEGLQVSIQIPDEYQMYRIVPVTLQNLLENAIKHNIIEDESPLLIAIYVENNFLIVENNLQKKHYVETSNKLGLTSLQTLYHYLSNRKLEINETNDKFTVKIPLL</sequence>
<evidence type="ECO:0000313" key="5">
    <source>
        <dbReference type="EMBL" id="RYU96434.1"/>
    </source>
</evidence>
<proteinExistence type="predicted"/>
<dbReference type="InterPro" id="IPR011110">
    <property type="entry name" value="Reg_prop"/>
</dbReference>
<reference evidence="5 6" key="1">
    <citation type="submission" date="2019-02" db="EMBL/GenBank/DDBJ databases">
        <title>Bacterial novel species Emticicia sp. 17J42-9 isolated from soil.</title>
        <authorList>
            <person name="Jung H.-Y."/>
        </authorList>
    </citation>
    <scope>NUCLEOTIDE SEQUENCE [LARGE SCALE GENOMIC DNA]</scope>
    <source>
        <strain evidence="5 6">17J42-9</strain>
    </source>
</reference>
<evidence type="ECO:0008006" key="7">
    <source>
        <dbReference type="Google" id="ProtNLM"/>
    </source>
</evidence>
<feature type="transmembrane region" description="Helical" evidence="1">
    <location>
        <begin position="782"/>
        <end position="800"/>
    </location>
</feature>
<dbReference type="Pfam" id="PF06580">
    <property type="entry name" value="His_kinase"/>
    <property type="match status" value="1"/>
</dbReference>
<protein>
    <recommendedName>
        <fullName evidence="7">Histidine kinase</fullName>
    </recommendedName>
</protein>
<dbReference type="EMBL" id="SEWF01000007">
    <property type="protein sequence ID" value="RYU96434.1"/>
    <property type="molecule type" value="Genomic_DNA"/>
</dbReference>
<evidence type="ECO:0000256" key="1">
    <source>
        <dbReference type="SAM" id="Phobius"/>
    </source>
</evidence>
<dbReference type="GO" id="GO:0000155">
    <property type="term" value="F:phosphorelay sensor kinase activity"/>
    <property type="evidence" value="ECO:0007669"/>
    <property type="project" value="InterPro"/>
</dbReference>
<dbReference type="InterPro" id="IPR013783">
    <property type="entry name" value="Ig-like_fold"/>
</dbReference>
<evidence type="ECO:0000259" key="3">
    <source>
        <dbReference type="Pfam" id="PF06580"/>
    </source>
</evidence>
<dbReference type="PANTHER" id="PTHR34220:SF7">
    <property type="entry name" value="SENSOR HISTIDINE KINASE YPDA"/>
    <property type="match status" value="1"/>
</dbReference>
<dbReference type="Gene3D" id="2.130.10.10">
    <property type="entry name" value="YVTN repeat-like/Quinoprotein amine dehydrogenase"/>
    <property type="match status" value="3"/>
</dbReference>
<dbReference type="OrthoDB" id="900814at2"/>
<gene>
    <name evidence="5" type="ORF">EWM59_06350</name>
</gene>